<gene>
    <name evidence="1" type="ORF">NX779_01895</name>
</gene>
<name>A0ABY5TZC4_9MOLU</name>
<protein>
    <submittedName>
        <fullName evidence="1">Uncharacterized protein</fullName>
    </submittedName>
</protein>
<keyword evidence="2" id="KW-1185">Reference proteome</keyword>
<dbReference type="RefSeq" id="WP_259430513.1">
    <property type="nucleotide sequence ID" value="NZ_CP103424.1"/>
</dbReference>
<evidence type="ECO:0000313" key="2">
    <source>
        <dbReference type="Proteomes" id="UP001059819"/>
    </source>
</evidence>
<dbReference type="Proteomes" id="UP001059819">
    <property type="component" value="Chromosome"/>
</dbReference>
<proteinExistence type="predicted"/>
<sequence>MLKIISLMLVIAPKTAKRFNYSWEMLLKYYIITFGPYKKQVAVYNKKDIDSIRIQVSKLLNAYNRNKNDENFTDTLFILNKLENFKN</sequence>
<evidence type="ECO:0000313" key="1">
    <source>
        <dbReference type="EMBL" id="UWD35371.1"/>
    </source>
</evidence>
<dbReference type="EMBL" id="CP103424">
    <property type="protein sequence ID" value="UWD35371.1"/>
    <property type="molecule type" value="Genomic_DNA"/>
</dbReference>
<organism evidence="1 2">
    <name type="scientific">Mycoplasma cottewii</name>
    <dbReference type="NCBI Taxonomy" id="51364"/>
    <lineage>
        <taxon>Bacteria</taxon>
        <taxon>Bacillati</taxon>
        <taxon>Mycoplasmatota</taxon>
        <taxon>Mollicutes</taxon>
        <taxon>Mycoplasmataceae</taxon>
        <taxon>Mycoplasma</taxon>
    </lineage>
</organism>
<reference evidence="1" key="1">
    <citation type="submission" date="2022-08" db="EMBL/GenBank/DDBJ databases">
        <title>Complete genome sequence of Mycoplasma cottewii type strain VIS.</title>
        <authorList>
            <person name="Spergser J."/>
        </authorList>
    </citation>
    <scope>NUCLEOTIDE SEQUENCE</scope>
    <source>
        <strain evidence="1">VIS</strain>
    </source>
</reference>
<accession>A0ABY5TZC4</accession>